<evidence type="ECO:0008006" key="7">
    <source>
        <dbReference type="Google" id="ProtNLM"/>
    </source>
</evidence>
<keyword evidence="1" id="KW-0489">Methyltransferase</keyword>
<accession>A0ABP0HBS1</accession>
<evidence type="ECO:0000256" key="2">
    <source>
        <dbReference type="ARBA" id="ARBA00022679"/>
    </source>
</evidence>
<keyword evidence="2" id="KW-0808">Transferase</keyword>
<name>A0ABP0HBS1_9DINO</name>
<keyword evidence="6" id="KW-1185">Reference proteome</keyword>
<evidence type="ECO:0000256" key="3">
    <source>
        <dbReference type="ARBA" id="ARBA00022691"/>
    </source>
</evidence>
<evidence type="ECO:0000256" key="4">
    <source>
        <dbReference type="SAM" id="SignalP"/>
    </source>
</evidence>
<proteinExistence type="predicted"/>
<gene>
    <name evidence="5" type="ORF">CCMP2556_LOCUS828</name>
</gene>
<evidence type="ECO:0000313" key="6">
    <source>
        <dbReference type="Proteomes" id="UP001642484"/>
    </source>
</evidence>
<protein>
    <recommendedName>
        <fullName evidence="7">Methyltransferase type 11 domain-containing protein</fullName>
    </recommendedName>
</protein>
<dbReference type="Pfam" id="PF13489">
    <property type="entry name" value="Methyltransf_23"/>
    <property type="match status" value="1"/>
</dbReference>
<dbReference type="PANTHER" id="PTHR43464:SF19">
    <property type="entry name" value="UBIQUINONE BIOSYNTHESIS O-METHYLTRANSFERASE, MITOCHONDRIAL"/>
    <property type="match status" value="1"/>
</dbReference>
<feature type="chain" id="PRO_5046846631" description="Methyltransferase type 11 domain-containing protein" evidence="4">
    <location>
        <begin position="22"/>
        <end position="596"/>
    </location>
</feature>
<dbReference type="InterPro" id="IPR029063">
    <property type="entry name" value="SAM-dependent_MTases_sf"/>
</dbReference>
<keyword evidence="4" id="KW-0732">Signal</keyword>
<organism evidence="5 6">
    <name type="scientific">Durusdinium trenchii</name>
    <dbReference type="NCBI Taxonomy" id="1381693"/>
    <lineage>
        <taxon>Eukaryota</taxon>
        <taxon>Sar</taxon>
        <taxon>Alveolata</taxon>
        <taxon>Dinophyceae</taxon>
        <taxon>Suessiales</taxon>
        <taxon>Symbiodiniaceae</taxon>
        <taxon>Durusdinium</taxon>
    </lineage>
</organism>
<dbReference type="PANTHER" id="PTHR43464">
    <property type="entry name" value="METHYLTRANSFERASE"/>
    <property type="match status" value="1"/>
</dbReference>
<dbReference type="SUPFAM" id="SSF53335">
    <property type="entry name" value="S-adenosyl-L-methionine-dependent methyltransferases"/>
    <property type="match status" value="1"/>
</dbReference>
<comment type="caution">
    <text evidence="5">The sequence shown here is derived from an EMBL/GenBank/DDBJ whole genome shotgun (WGS) entry which is preliminary data.</text>
</comment>
<keyword evidence="3" id="KW-0949">S-adenosyl-L-methionine</keyword>
<dbReference type="Gene3D" id="3.40.50.150">
    <property type="entry name" value="Vaccinia Virus protein VP39"/>
    <property type="match status" value="1"/>
</dbReference>
<dbReference type="Proteomes" id="UP001642484">
    <property type="component" value="Unassembled WGS sequence"/>
</dbReference>
<sequence length="596" mass="67807">MQVFAMMELVLLMTNLMLATGRSCFIPELSGASSETFKDRASLETQQMKGLVGLTLKESHLGGCPFFSNMQDVHRAQCDAIAEHVFIEQMLVSSSSASAQKRSPSHVGACVDRACEAAEIPGLIPYLEGHFSKGCRDGHPTTRHAWPAEDELKVDGYFEWMERLDKEAVSWIEMISWESIYECPAASCAILATHSLHHQARDSKEVFLSIFGVKNFDLEDSKLFLLDVAQRMQFCYDEILSNAHQQDLFVKLGLIVAVLELALARLRSWAHEIQPRNPHHEEGRLVWHDHYSGLYPPVNYAEQFDLQWRLALEQPGSDFGQESSVRLDNCSMNDMIASTFGRQNFLYCNESAREVHESLERGISQQNIVTLDISRFMGATALDVGCGFGRWTAMLQHIGAKVTSVDASPHAVISTRRFNPDTHQMTLFELPTLENFEAGFDTVICWGVLHHTHDPYKGFKIVASALREGGFLFIQVYNDRAKAGFHYTQSFRTRFHQLKTIDEKVHFLRKTHRAAGADVFDHLDGMMTFYNWVVHEQTVRTWFLNNGFADYWKVWNYKYLGRKRAVLDPVRDDFGVLLTDNIGESVEEGRNYPIVG</sequence>
<feature type="signal peptide" evidence="4">
    <location>
        <begin position="1"/>
        <end position="21"/>
    </location>
</feature>
<evidence type="ECO:0000256" key="1">
    <source>
        <dbReference type="ARBA" id="ARBA00022603"/>
    </source>
</evidence>
<reference evidence="5 6" key="1">
    <citation type="submission" date="2024-02" db="EMBL/GenBank/DDBJ databases">
        <authorList>
            <person name="Chen Y."/>
            <person name="Shah S."/>
            <person name="Dougan E. K."/>
            <person name="Thang M."/>
            <person name="Chan C."/>
        </authorList>
    </citation>
    <scope>NUCLEOTIDE SEQUENCE [LARGE SCALE GENOMIC DNA]</scope>
</reference>
<dbReference type="EMBL" id="CAXAMN010000259">
    <property type="protein sequence ID" value="CAK8987317.1"/>
    <property type="molecule type" value="Genomic_DNA"/>
</dbReference>
<evidence type="ECO:0000313" key="5">
    <source>
        <dbReference type="EMBL" id="CAK8987317.1"/>
    </source>
</evidence>
<dbReference type="CDD" id="cd02440">
    <property type="entry name" value="AdoMet_MTases"/>
    <property type="match status" value="1"/>
</dbReference>